<feature type="transmembrane region" description="Helical" evidence="8">
    <location>
        <begin position="330"/>
        <end position="347"/>
    </location>
</feature>
<dbReference type="GO" id="GO:0010041">
    <property type="term" value="P:response to iron(III) ion"/>
    <property type="evidence" value="ECO:0007669"/>
    <property type="project" value="TreeGrafter"/>
</dbReference>
<feature type="domain" description="Glycosyltransferase RgtA/B/C/D-like" evidence="9">
    <location>
        <begin position="83"/>
        <end position="238"/>
    </location>
</feature>
<feature type="transmembrane region" description="Helical" evidence="8">
    <location>
        <begin position="98"/>
        <end position="122"/>
    </location>
</feature>
<dbReference type="OrthoDB" id="5241882at2"/>
<evidence type="ECO:0000256" key="7">
    <source>
        <dbReference type="ARBA" id="ARBA00023136"/>
    </source>
</evidence>
<feature type="transmembrane region" description="Helical" evidence="8">
    <location>
        <begin position="229"/>
        <end position="250"/>
    </location>
</feature>
<keyword evidence="2" id="KW-1003">Cell membrane</keyword>
<proteinExistence type="predicted"/>
<evidence type="ECO:0000256" key="3">
    <source>
        <dbReference type="ARBA" id="ARBA00022676"/>
    </source>
</evidence>
<feature type="transmembrane region" description="Helical" evidence="8">
    <location>
        <begin position="205"/>
        <end position="222"/>
    </location>
</feature>
<evidence type="ECO:0000256" key="5">
    <source>
        <dbReference type="ARBA" id="ARBA00022692"/>
    </source>
</evidence>
<dbReference type="InterPro" id="IPR056785">
    <property type="entry name" value="YkcA/B-like_C"/>
</dbReference>
<evidence type="ECO:0000256" key="8">
    <source>
        <dbReference type="SAM" id="Phobius"/>
    </source>
</evidence>
<feature type="transmembrane region" description="Helical" evidence="8">
    <location>
        <begin position="158"/>
        <end position="175"/>
    </location>
</feature>
<dbReference type="EMBL" id="QJJU01000001">
    <property type="protein sequence ID" value="PXX13076.1"/>
    <property type="molecule type" value="Genomic_DNA"/>
</dbReference>
<evidence type="ECO:0000256" key="6">
    <source>
        <dbReference type="ARBA" id="ARBA00022989"/>
    </source>
</evidence>
<reference evidence="11 12" key="2">
    <citation type="submission" date="2018-06" db="EMBL/GenBank/DDBJ databases">
        <title>Sequencing of bacterial isolates from soil warming experiment in Harvard Forest, Massachusetts, USA.</title>
        <authorList>
            <person name="Deangelis K.PhD."/>
        </authorList>
    </citation>
    <scope>NUCLEOTIDE SEQUENCE [LARGE SCALE GENOMIC DNA]</scope>
    <source>
        <strain evidence="11 12">GAS496</strain>
    </source>
</reference>
<feature type="transmembrane region" description="Helical" evidence="8">
    <location>
        <begin position="24"/>
        <end position="43"/>
    </location>
</feature>
<sequence length="634" mass="66468">MTATLETPPADTDSVPRTRLTAATWNRVGLVVLLVGTAVMYLWNITINGMGNQFYAAAAQAGSNDWEALLFGSLDPHNFITVDKPPVSQWVMGLSGQIFGFSSASMMIPQALMAVAAVALLYGAVARISGPRTGLLAGAVLALTPVATLMFRFNNPDAVMVLLMTAAAYCTVRALQQASLKWLAWAAVALGFAFLAKMLEGLMVAPALAAAYLIAAPTTLWARLRHVGVAAIAFVVSAGWFVVLTLLWPASSRPYIAGSTDNNFMNLVLGYNGFARVLGRNHMGFGTPQNLVGGAAGAQLHVAGHGGLGGFGDQAQGLSRLFAGEFGFEIGWLVPAALLATALVVLSRGRAPRTDPVRAAAVLFGGWLVVDGLVLSFMHGSIHAYYCLSVAPPIAAMFAIAVHELWQHREKYLYRGGLAVLIGGTGVWSWFILGRNGDWLPALRWTILVFAIAAAVTLLGPWATGMRHRVALGALGIGLVSALAGPAAYSIATVGQPHEGGGPSVGPADASKHGGFGLFQNKDNADLDAILKGTNTEWSAAILRSSSAAGLELSTDTAVMAIGGFSGSDPAPTLSQFQDDVAQHKVAYYIVMNTRGRGPGWGNRGHADIANWVAATFRRSSVGDATVYNLSTPK</sequence>
<gene>
    <name evidence="11" type="ORF">C8E89_101224</name>
</gene>
<feature type="transmembrane region" description="Helical" evidence="8">
    <location>
        <begin position="412"/>
        <end position="433"/>
    </location>
</feature>
<feature type="domain" description="Putative mannosyltransferase YkcA/B-like C-terminal" evidence="10">
    <location>
        <begin position="534"/>
        <end position="615"/>
    </location>
</feature>
<dbReference type="Pfam" id="PF13231">
    <property type="entry name" value="PMT_2"/>
    <property type="match status" value="1"/>
</dbReference>
<dbReference type="Proteomes" id="UP000247781">
    <property type="component" value="Unassembled WGS sequence"/>
</dbReference>
<keyword evidence="3" id="KW-0328">Glycosyltransferase</keyword>
<keyword evidence="5 8" id="KW-0812">Transmembrane</keyword>
<feature type="transmembrane region" description="Helical" evidence="8">
    <location>
        <begin position="134"/>
        <end position="152"/>
    </location>
</feature>
<name>A0A318HRK3_9MYCO</name>
<evidence type="ECO:0000256" key="2">
    <source>
        <dbReference type="ARBA" id="ARBA00022475"/>
    </source>
</evidence>
<dbReference type="Pfam" id="PF24878">
    <property type="entry name" value="YkcB_C"/>
    <property type="match status" value="1"/>
</dbReference>
<evidence type="ECO:0000313" key="11">
    <source>
        <dbReference type="EMBL" id="PXX13076.1"/>
    </source>
</evidence>
<keyword evidence="12" id="KW-1185">Reference proteome</keyword>
<dbReference type="InterPro" id="IPR038731">
    <property type="entry name" value="RgtA/B/C-like"/>
</dbReference>
<feature type="transmembrane region" description="Helical" evidence="8">
    <location>
        <begin position="470"/>
        <end position="489"/>
    </location>
</feature>
<organism evidence="11 12">
    <name type="scientific">Mycolicibacterium moriokaense</name>
    <dbReference type="NCBI Taxonomy" id="39691"/>
    <lineage>
        <taxon>Bacteria</taxon>
        <taxon>Bacillati</taxon>
        <taxon>Actinomycetota</taxon>
        <taxon>Actinomycetes</taxon>
        <taxon>Mycobacteriales</taxon>
        <taxon>Mycobacteriaceae</taxon>
        <taxon>Mycolicibacterium</taxon>
    </lineage>
</organism>
<dbReference type="AlphaFoldDB" id="A0A318HRK3"/>
<feature type="transmembrane region" description="Helical" evidence="8">
    <location>
        <begin position="182"/>
        <end position="199"/>
    </location>
</feature>
<evidence type="ECO:0000313" key="12">
    <source>
        <dbReference type="Proteomes" id="UP000247781"/>
    </source>
</evidence>
<dbReference type="PANTHER" id="PTHR33908:SF3">
    <property type="entry name" value="UNDECAPRENYL PHOSPHATE-ALPHA-4-AMINO-4-DEOXY-L-ARABINOSE ARABINOSYL TRANSFERASE"/>
    <property type="match status" value="1"/>
</dbReference>
<evidence type="ECO:0000256" key="1">
    <source>
        <dbReference type="ARBA" id="ARBA00004651"/>
    </source>
</evidence>
<evidence type="ECO:0000259" key="9">
    <source>
        <dbReference type="Pfam" id="PF13231"/>
    </source>
</evidence>
<protein>
    <submittedName>
        <fullName evidence="11">4-amino-4-deoxy-L-arabinose transferase-like glycosyltransferase</fullName>
    </submittedName>
</protein>
<dbReference type="GO" id="GO:0009103">
    <property type="term" value="P:lipopolysaccharide biosynthetic process"/>
    <property type="evidence" value="ECO:0007669"/>
    <property type="project" value="UniProtKB-ARBA"/>
</dbReference>
<dbReference type="RefSeq" id="WP_110314230.1">
    <property type="nucleotide sequence ID" value="NZ_QJJU01000001.1"/>
</dbReference>
<comment type="caution">
    <text evidence="11">The sequence shown here is derived from an EMBL/GenBank/DDBJ whole genome shotgun (WGS) entry which is preliminary data.</text>
</comment>
<comment type="subcellular location">
    <subcellularLocation>
        <location evidence="1">Cell membrane</location>
        <topology evidence="1">Multi-pass membrane protein</topology>
    </subcellularLocation>
</comment>
<feature type="transmembrane region" description="Helical" evidence="8">
    <location>
        <begin position="383"/>
        <end position="400"/>
    </location>
</feature>
<keyword evidence="6 8" id="KW-1133">Transmembrane helix</keyword>
<evidence type="ECO:0000259" key="10">
    <source>
        <dbReference type="Pfam" id="PF24878"/>
    </source>
</evidence>
<keyword evidence="4 11" id="KW-0808">Transferase</keyword>
<dbReference type="GO" id="GO:0005886">
    <property type="term" value="C:plasma membrane"/>
    <property type="evidence" value="ECO:0007669"/>
    <property type="project" value="UniProtKB-SubCell"/>
</dbReference>
<dbReference type="GO" id="GO:0016763">
    <property type="term" value="F:pentosyltransferase activity"/>
    <property type="evidence" value="ECO:0007669"/>
    <property type="project" value="TreeGrafter"/>
</dbReference>
<keyword evidence="7 8" id="KW-0472">Membrane</keyword>
<feature type="transmembrane region" description="Helical" evidence="8">
    <location>
        <begin position="445"/>
        <end position="463"/>
    </location>
</feature>
<dbReference type="InterPro" id="IPR050297">
    <property type="entry name" value="LipidA_mod_glycosyltrf_83"/>
</dbReference>
<evidence type="ECO:0000256" key="4">
    <source>
        <dbReference type="ARBA" id="ARBA00022679"/>
    </source>
</evidence>
<feature type="transmembrane region" description="Helical" evidence="8">
    <location>
        <begin position="359"/>
        <end position="377"/>
    </location>
</feature>
<reference evidence="12" key="1">
    <citation type="submission" date="2018-05" db="EMBL/GenBank/DDBJ databases">
        <authorList>
            <person name="Deangelis K."/>
            <person name="Huntemann M."/>
            <person name="Clum A."/>
            <person name="Pillay M."/>
            <person name="Palaniappan K."/>
            <person name="Varghese N."/>
            <person name="Mikhailova N."/>
            <person name="Stamatis D."/>
            <person name="Reddy T."/>
            <person name="Daum C."/>
            <person name="Shapiro N."/>
            <person name="Ivanova N."/>
            <person name="Kyrpides N."/>
            <person name="Woyke T."/>
        </authorList>
    </citation>
    <scope>NUCLEOTIDE SEQUENCE [LARGE SCALE GENOMIC DNA]</scope>
    <source>
        <strain evidence="12">GAS496</strain>
    </source>
</reference>
<dbReference type="PANTHER" id="PTHR33908">
    <property type="entry name" value="MANNOSYLTRANSFERASE YKCB-RELATED"/>
    <property type="match status" value="1"/>
</dbReference>
<accession>A0A318HRK3</accession>